<dbReference type="GO" id="GO:0000166">
    <property type="term" value="F:nucleotide binding"/>
    <property type="evidence" value="ECO:0007669"/>
    <property type="project" value="InterPro"/>
</dbReference>
<dbReference type="EMBL" id="AP018227">
    <property type="protein sequence ID" value="BAY82707.1"/>
    <property type="molecule type" value="Genomic_DNA"/>
</dbReference>
<protein>
    <submittedName>
        <fullName evidence="5">Oxidoreductase domain-containing protein</fullName>
    </submittedName>
</protein>
<dbReference type="PANTHER" id="PTHR22604:SF105">
    <property type="entry name" value="TRANS-1,2-DIHYDROBENZENE-1,2-DIOL DEHYDROGENASE"/>
    <property type="match status" value="1"/>
</dbReference>
<evidence type="ECO:0000259" key="3">
    <source>
        <dbReference type="Pfam" id="PF01408"/>
    </source>
</evidence>
<dbReference type="PANTHER" id="PTHR22604">
    <property type="entry name" value="OXIDOREDUCTASES"/>
    <property type="match status" value="1"/>
</dbReference>
<evidence type="ECO:0000259" key="4">
    <source>
        <dbReference type="Pfam" id="PF22725"/>
    </source>
</evidence>
<comment type="similarity">
    <text evidence="1">Belongs to the Gfo/Idh/MocA family.</text>
</comment>
<dbReference type="GO" id="GO:0016491">
    <property type="term" value="F:oxidoreductase activity"/>
    <property type="evidence" value="ECO:0007669"/>
    <property type="project" value="UniProtKB-KW"/>
</dbReference>
<proteinExistence type="inferred from homology"/>
<sequence length="377" mass="41884">MNIIAAQNGKNKIRYAALGLGWIVQEDVLPAFPNTNNSELAALISGDETKQKELGKKYNVPAYSYEQYEECLKNENIDAVYIGSPNHLHLEHTVRAAKAGVHILCEKPMAITENECAQMINAAKENNVKLMIAYRLHFDKANMEAVNIVQSGKIGEPRFFDSVFSQQVAEGNVRLREPLENGGGSFYDMGIYCINAARYLFQDEPTEVFAFIANNGEKRFAKVDEMTSVSMRFPKERLAHFTSSFGAASTATLRVVGTKGDLRMDSAYTYAGDLKQEITVEGEKQEQSFSAGDQFGAEIQYFSDCILNNKEPEPNGAEGLADVRIIRAILESAKTGKPVKLDEFKLEKRPTLEQVIQLPAIDTPDRFVNAKDMQGNG</sequence>
<accession>A0A1Z4LNA5</accession>
<evidence type="ECO:0000313" key="6">
    <source>
        <dbReference type="Proteomes" id="UP000218418"/>
    </source>
</evidence>
<dbReference type="AlphaFoldDB" id="A0A1Z4LNA5"/>
<dbReference type="InterPro" id="IPR036291">
    <property type="entry name" value="NAD(P)-bd_dom_sf"/>
</dbReference>
<feature type="domain" description="GFO/IDH/MocA-like oxidoreductase" evidence="4">
    <location>
        <begin position="145"/>
        <end position="262"/>
    </location>
</feature>
<reference evidence="5 6" key="1">
    <citation type="submission" date="2017-06" db="EMBL/GenBank/DDBJ databases">
        <title>Genome sequencing of cyanobaciteial culture collection at National Institute for Environmental Studies (NIES).</title>
        <authorList>
            <person name="Hirose Y."/>
            <person name="Shimura Y."/>
            <person name="Fujisawa T."/>
            <person name="Nakamura Y."/>
            <person name="Kawachi M."/>
        </authorList>
    </citation>
    <scope>NUCLEOTIDE SEQUENCE [LARGE SCALE GENOMIC DNA]</scope>
    <source>
        <strain evidence="5 6">NIES-267</strain>
    </source>
</reference>
<dbReference type="Pfam" id="PF22725">
    <property type="entry name" value="GFO_IDH_MocA_C3"/>
    <property type="match status" value="1"/>
</dbReference>
<name>A0A1Z4LNA5_9CYAN</name>
<evidence type="ECO:0000256" key="1">
    <source>
        <dbReference type="ARBA" id="ARBA00010928"/>
    </source>
</evidence>
<dbReference type="Proteomes" id="UP000218418">
    <property type="component" value="Chromosome"/>
</dbReference>
<organism evidence="5 6">
    <name type="scientific">Calothrix parasitica NIES-267</name>
    <dbReference type="NCBI Taxonomy" id="1973488"/>
    <lineage>
        <taxon>Bacteria</taxon>
        <taxon>Bacillati</taxon>
        <taxon>Cyanobacteriota</taxon>
        <taxon>Cyanophyceae</taxon>
        <taxon>Nostocales</taxon>
        <taxon>Calotrichaceae</taxon>
        <taxon>Calothrix</taxon>
    </lineage>
</organism>
<keyword evidence="2" id="KW-0560">Oxidoreductase</keyword>
<dbReference type="PRINTS" id="PR01775">
    <property type="entry name" value="GLFROXRDTASE"/>
</dbReference>
<dbReference type="InterPro" id="IPR055170">
    <property type="entry name" value="GFO_IDH_MocA-like_dom"/>
</dbReference>
<dbReference type="SUPFAM" id="SSF55347">
    <property type="entry name" value="Glyceraldehyde-3-phosphate dehydrogenase-like, C-terminal domain"/>
    <property type="match status" value="1"/>
</dbReference>
<gene>
    <name evidence="5" type="ORF">NIES267_21910</name>
</gene>
<dbReference type="InterPro" id="IPR000683">
    <property type="entry name" value="Gfo/Idh/MocA-like_OxRdtase_N"/>
</dbReference>
<evidence type="ECO:0000313" key="5">
    <source>
        <dbReference type="EMBL" id="BAY82707.1"/>
    </source>
</evidence>
<dbReference type="SUPFAM" id="SSF51735">
    <property type="entry name" value="NAD(P)-binding Rossmann-fold domains"/>
    <property type="match status" value="1"/>
</dbReference>
<dbReference type="Gene3D" id="3.30.360.10">
    <property type="entry name" value="Dihydrodipicolinate Reductase, domain 2"/>
    <property type="match status" value="1"/>
</dbReference>
<evidence type="ECO:0000256" key="2">
    <source>
        <dbReference type="ARBA" id="ARBA00023002"/>
    </source>
</evidence>
<feature type="domain" description="Gfo/Idh/MocA-like oxidoreductase N-terminal" evidence="3">
    <location>
        <begin position="13"/>
        <end position="134"/>
    </location>
</feature>
<dbReference type="InterPro" id="IPR050984">
    <property type="entry name" value="Gfo/Idh/MocA_domain"/>
</dbReference>
<dbReference type="InterPro" id="IPR008354">
    <property type="entry name" value="Glc-Fru_OxRdtase_bac"/>
</dbReference>
<dbReference type="Pfam" id="PF01408">
    <property type="entry name" value="GFO_IDH_MocA"/>
    <property type="match status" value="1"/>
</dbReference>
<dbReference type="Gene3D" id="3.40.50.720">
    <property type="entry name" value="NAD(P)-binding Rossmann-like Domain"/>
    <property type="match status" value="1"/>
</dbReference>
<keyword evidence="6" id="KW-1185">Reference proteome</keyword>